<reference evidence="5 6" key="1">
    <citation type="submission" date="2023-08" db="EMBL/GenBank/DDBJ databases">
        <title>Draft genome sequence of Algoriphagus taiwanensis.</title>
        <authorList>
            <person name="Takatani N."/>
            <person name="Hosokawa M."/>
            <person name="Sawabe T."/>
        </authorList>
    </citation>
    <scope>NUCLEOTIDE SEQUENCE [LARGE SCALE GENOMIC DNA]</scope>
    <source>
        <strain evidence="5 6">JCM 19755</strain>
    </source>
</reference>
<feature type="domain" description="Type I restriction modification DNA specificity" evidence="4">
    <location>
        <begin position="16"/>
        <end position="199"/>
    </location>
</feature>
<dbReference type="Proteomes" id="UP001307705">
    <property type="component" value="Unassembled WGS sequence"/>
</dbReference>
<dbReference type="PANTHER" id="PTHR30408:SF13">
    <property type="entry name" value="TYPE I RESTRICTION ENZYME HINDI SPECIFICITY SUBUNIT"/>
    <property type="match status" value="1"/>
</dbReference>
<dbReference type="InterPro" id="IPR052021">
    <property type="entry name" value="Type-I_RS_S_subunit"/>
</dbReference>
<keyword evidence="6" id="KW-1185">Reference proteome</keyword>
<comment type="caution">
    <text evidence="5">The sequence shown here is derived from an EMBL/GenBank/DDBJ whole genome shotgun (WGS) entry which is preliminary data.</text>
</comment>
<dbReference type="PANTHER" id="PTHR30408">
    <property type="entry name" value="TYPE-1 RESTRICTION ENZYME ECOKI SPECIFICITY PROTEIN"/>
    <property type="match status" value="1"/>
</dbReference>
<keyword evidence="3" id="KW-0238">DNA-binding</keyword>
<keyword evidence="2" id="KW-0680">Restriction system</keyword>
<evidence type="ECO:0000256" key="1">
    <source>
        <dbReference type="ARBA" id="ARBA00010923"/>
    </source>
</evidence>
<dbReference type="Gene3D" id="1.10.287.1120">
    <property type="entry name" value="Bipartite methylase S protein"/>
    <property type="match status" value="1"/>
</dbReference>
<evidence type="ECO:0000313" key="6">
    <source>
        <dbReference type="Proteomes" id="UP001307705"/>
    </source>
</evidence>
<dbReference type="RefSeq" id="WP_338229253.1">
    <property type="nucleotide sequence ID" value="NZ_BTPE01000009.1"/>
</dbReference>
<gene>
    <name evidence="5" type="ORF">Ataiwa_27000</name>
</gene>
<comment type="similarity">
    <text evidence="1">Belongs to the type-I restriction system S methylase family.</text>
</comment>
<evidence type="ECO:0000256" key="2">
    <source>
        <dbReference type="ARBA" id="ARBA00022747"/>
    </source>
</evidence>
<dbReference type="SUPFAM" id="SSF116734">
    <property type="entry name" value="DNA methylase specificity domain"/>
    <property type="match status" value="2"/>
</dbReference>
<sequence>MSEWINTEYGKIASNLQNSTLKEICVSKDGIQTGPFGSQLHKEDYVINGTPIITVEHLDSGFINGDNAPRVSNEDLKRLIKYTLKEGDIVFSRVGSVDRRSLVRKKEEGWMFSGRCLRVRANKSKIDPQYLSYFFGTESFKNHIRSIAVGATMPSINTKILSDVNIFYPPLPEQKAIAHILGSLDEKIELNRQMNQTLETMAQALFKSWFVDFDPVLDNAIAQDNEIPEELQRKAAKRKKVPTDKKLLHTNPSLAAQFPASFVFNETLGKWIPEGWTNEQVELVLNRLKVSIRYKKEDLSPFGNTPVYEQGANILMGYHNGKPDIIATSDDPAFIFGDHTCVMKLGMKPFSISANVIALKGKVRNTIWTYFSLLGVQSFEEYRRHWMELAAKQIPIAPKNVCNAFESMVKDLILKQVEIQNEIETLTQLRDRLLPELISGRVRIC</sequence>
<protein>
    <recommendedName>
        <fullName evidence="4">Type I restriction modification DNA specificity domain-containing protein</fullName>
    </recommendedName>
</protein>
<organism evidence="5 6">
    <name type="scientific">Algoriphagus taiwanensis</name>
    <dbReference type="NCBI Taxonomy" id="1445656"/>
    <lineage>
        <taxon>Bacteria</taxon>
        <taxon>Pseudomonadati</taxon>
        <taxon>Bacteroidota</taxon>
        <taxon>Cytophagia</taxon>
        <taxon>Cytophagales</taxon>
        <taxon>Cyclobacteriaceae</taxon>
        <taxon>Algoriphagus</taxon>
    </lineage>
</organism>
<dbReference type="EMBL" id="BTPE01000009">
    <property type="protein sequence ID" value="GMQ34428.1"/>
    <property type="molecule type" value="Genomic_DNA"/>
</dbReference>
<dbReference type="InterPro" id="IPR044946">
    <property type="entry name" value="Restrct_endonuc_typeI_TRD_sf"/>
</dbReference>
<dbReference type="InterPro" id="IPR000055">
    <property type="entry name" value="Restrct_endonuc_typeI_TRD"/>
</dbReference>
<name>A0ABQ6Q2Y8_9BACT</name>
<evidence type="ECO:0000259" key="4">
    <source>
        <dbReference type="Pfam" id="PF01420"/>
    </source>
</evidence>
<accession>A0ABQ6Q2Y8</accession>
<dbReference type="Pfam" id="PF01420">
    <property type="entry name" value="Methylase_S"/>
    <property type="match status" value="1"/>
</dbReference>
<evidence type="ECO:0000313" key="5">
    <source>
        <dbReference type="EMBL" id="GMQ34428.1"/>
    </source>
</evidence>
<dbReference type="Gene3D" id="3.90.220.20">
    <property type="entry name" value="DNA methylase specificity domains"/>
    <property type="match status" value="1"/>
</dbReference>
<evidence type="ECO:0000256" key="3">
    <source>
        <dbReference type="ARBA" id="ARBA00023125"/>
    </source>
</evidence>
<proteinExistence type="inferred from homology"/>